<keyword evidence="2" id="KW-0813">Transport</keyword>
<accession>A0A3E4MGN9</accession>
<dbReference type="Proteomes" id="UP000261208">
    <property type="component" value="Unassembled WGS sequence"/>
</dbReference>
<sequence length="176" mass="20424">MDEKKGIAKIAKYFVNFQYGLSIVMALLLLAMIGYEVVMRYVFKSSLMGVEEVMVFPIIWLYMLGGANASYEKSHIECGILTLYIKKEHSMLIFNLVKRIICVVILAWITYWSFYYFYYSLTTWKVADITYAPLFFANLAMTVGFVLMLIYAIRDVIQVTKDLKAYNKKVEGTKEV</sequence>
<dbReference type="EMBL" id="QRUK01000022">
    <property type="protein sequence ID" value="RGR57768.1"/>
    <property type="molecule type" value="Genomic_DNA"/>
</dbReference>
<evidence type="ECO:0000313" key="15">
    <source>
        <dbReference type="Proteomes" id="UP000260841"/>
    </source>
</evidence>
<evidence type="ECO:0000256" key="3">
    <source>
        <dbReference type="ARBA" id="ARBA00022475"/>
    </source>
</evidence>
<dbReference type="GO" id="GO:0005886">
    <property type="term" value="C:plasma membrane"/>
    <property type="evidence" value="ECO:0007669"/>
    <property type="project" value="UniProtKB-SubCell"/>
</dbReference>
<keyword evidence="3" id="KW-1003">Cell membrane</keyword>
<evidence type="ECO:0000256" key="1">
    <source>
        <dbReference type="ARBA" id="ARBA00004429"/>
    </source>
</evidence>
<evidence type="ECO:0000256" key="9">
    <source>
        <dbReference type="SAM" id="Phobius"/>
    </source>
</evidence>
<keyword evidence="5 9" id="KW-0812">Transmembrane</keyword>
<gene>
    <name evidence="14" type="ORF">DW658_10550</name>
    <name evidence="13" type="ORF">DWY33_11205</name>
    <name evidence="12" type="ORF">DXB36_13060</name>
    <name evidence="11" type="ORF">DXD10_06910</name>
</gene>
<evidence type="ECO:0000256" key="2">
    <source>
        <dbReference type="ARBA" id="ARBA00022448"/>
    </source>
</evidence>
<dbReference type="Proteomes" id="UP000283652">
    <property type="component" value="Unassembled WGS sequence"/>
</dbReference>
<evidence type="ECO:0000313" key="18">
    <source>
        <dbReference type="Proteomes" id="UP000285666"/>
    </source>
</evidence>
<dbReference type="EMBL" id="QSQQ01000007">
    <property type="protein sequence ID" value="RGK48676.1"/>
    <property type="molecule type" value="Genomic_DNA"/>
</dbReference>
<feature type="transmembrane region" description="Helical" evidence="9">
    <location>
        <begin position="134"/>
        <end position="153"/>
    </location>
</feature>
<comment type="similarity">
    <text evidence="8">Belongs to the TRAP transporter small permease family.</text>
</comment>
<keyword evidence="7 9" id="KW-0472">Membrane</keyword>
<keyword evidence="6 9" id="KW-1133">Transmembrane helix</keyword>
<dbReference type="Pfam" id="PF04290">
    <property type="entry name" value="DctQ"/>
    <property type="match status" value="1"/>
</dbReference>
<dbReference type="AlphaFoldDB" id="A0A3E4MGN9"/>
<organism evidence="11 16">
    <name type="scientific">Dorea formicigenerans</name>
    <dbReference type="NCBI Taxonomy" id="39486"/>
    <lineage>
        <taxon>Bacteria</taxon>
        <taxon>Bacillati</taxon>
        <taxon>Bacillota</taxon>
        <taxon>Clostridia</taxon>
        <taxon>Lachnospirales</taxon>
        <taxon>Lachnospiraceae</taxon>
        <taxon>Dorea</taxon>
    </lineage>
</organism>
<evidence type="ECO:0000313" key="14">
    <source>
        <dbReference type="EMBL" id="RHF77701.1"/>
    </source>
</evidence>
<dbReference type="EMBL" id="QRHN01000014">
    <property type="protein sequence ID" value="RHF77701.1"/>
    <property type="molecule type" value="Genomic_DNA"/>
</dbReference>
<protein>
    <submittedName>
        <fullName evidence="11">TRAP transporter small permease</fullName>
    </submittedName>
</protein>
<evidence type="ECO:0000313" key="11">
    <source>
        <dbReference type="EMBL" id="RGK48676.1"/>
    </source>
</evidence>
<evidence type="ECO:0000313" key="16">
    <source>
        <dbReference type="Proteomes" id="UP000261208"/>
    </source>
</evidence>
<evidence type="ECO:0000259" key="10">
    <source>
        <dbReference type="Pfam" id="PF04290"/>
    </source>
</evidence>
<evidence type="ECO:0000256" key="7">
    <source>
        <dbReference type="ARBA" id="ARBA00023136"/>
    </source>
</evidence>
<evidence type="ECO:0000256" key="8">
    <source>
        <dbReference type="ARBA" id="ARBA00038436"/>
    </source>
</evidence>
<evidence type="ECO:0000256" key="5">
    <source>
        <dbReference type="ARBA" id="ARBA00022692"/>
    </source>
</evidence>
<dbReference type="InterPro" id="IPR007387">
    <property type="entry name" value="TRAP_DctQ"/>
</dbReference>
<feature type="domain" description="Tripartite ATP-independent periplasmic transporters DctQ component" evidence="10">
    <location>
        <begin position="30"/>
        <end position="160"/>
    </location>
</feature>
<evidence type="ECO:0000313" key="17">
    <source>
        <dbReference type="Proteomes" id="UP000283652"/>
    </source>
</evidence>
<evidence type="ECO:0000313" key="12">
    <source>
        <dbReference type="EMBL" id="RGN88880.1"/>
    </source>
</evidence>
<dbReference type="PANTHER" id="PTHR35011">
    <property type="entry name" value="2,3-DIKETO-L-GULONATE TRAP TRANSPORTER SMALL PERMEASE PROTEIN YIAM"/>
    <property type="match status" value="1"/>
</dbReference>
<dbReference type="Proteomes" id="UP000285666">
    <property type="component" value="Unassembled WGS sequence"/>
</dbReference>
<reference evidence="15 16" key="1">
    <citation type="submission" date="2018-08" db="EMBL/GenBank/DDBJ databases">
        <title>A genome reference for cultivated species of the human gut microbiota.</title>
        <authorList>
            <person name="Zou Y."/>
            <person name="Xue W."/>
            <person name="Luo G."/>
        </authorList>
    </citation>
    <scope>NUCLEOTIDE SEQUENCE [LARGE SCALE GENOMIC DNA]</scope>
    <source>
        <strain evidence="13 17">AF25-11</strain>
        <strain evidence="14 18">AM23-7AC</strain>
        <strain evidence="12 15">OM03-2</strain>
        <strain evidence="11 16">TF11-11</strain>
    </source>
</reference>
<evidence type="ECO:0000313" key="13">
    <source>
        <dbReference type="EMBL" id="RGR57768.1"/>
    </source>
</evidence>
<feature type="transmembrane region" description="Helical" evidence="9">
    <location>
        <begin position="53"/>
        <end position="71"/>
    </location>
</feature>
<dbReference type="RefSeq" id="WP_117606928.1">
    <property type="nucleotide sequence ID" value="NZ_AP031430.1"/>
</dbReference>
<keyword evidence="4" id="KW-0997">Cell inner membrane</keyword>
<dbReference type="InterPro" id="IPR055348">
    <property type="entry name" value="DctQ"/>
</dbReference>
<comment type="subcellular location">
    <subcellularLocation>
        <location evidence="1">Cell inner membrane</location>
        <topology evidence="1">Multi-pass membrane protein</topology>
    </subcellularLocation>
</comment>
<evidence type="ECO:0000256" key="4">
    <source>
        <dbReference type="ARBA" id="ARBA00022519"/>
    </source>
</evidence>
<name>A0A3E4MGN9_9FIRM</name>
<comment type="caution">
    <text evidence="11">The sequence shown here is derived from an EMBL/GenBank/DDBJ whole genome shotgun (WGS) entry which is preliminary data.</text>
</comment>
<dbReference type="EMBL" id="QSVB01000016">
    <property type="protein sequence ID" value="RGN88880.1"/>
    <property type="molecule type" value="Genomic_DNA"/>
</dbReference>
<feature type="transmembrane region" description="Helical" evidence="9">
    <location>
        <begin position="12"/>
        <end position="33"/>
    </location>
</feature>
<evidence type="ECO:0000256" key="6">
    <source>
        <dbReference type="ARBA" id="ARBA00022989"/>
    </source>
</evidence>
<feature type="transmembrane region" description="Helical" evidence="9">
    <location>
        <begin position="92"/>
        <end position="114"/>
    </location>
</feature>
<proteinExistence type="inferred from homology"/>
<dbReference type="Proteomes" id="UP000260841">
    <property type="component" value="Unassembled WGS sequence"/>
</dbReference>